<dbReference type="InterPro" id="IPR008492">
    <property type="entry name" value="Rv2714-like"/>
</dbReference>
<accession>A0ABY4FX76</accession>
<dbReference type="SUPFAM" id="SSF159659">
    <property type="entry name" value="Cgl1923-like"/>
    <property type="match status" value="1"/>
</dbReference>
<dbReference type="Proteomes" id="UP000831775">
    <property type="component" value="Chromosome"/>
</dbReference>
<keyword evidence="2" id="KW-1185">Reference proteome</keyword>
<reference evidence="1 2" key="1">
    <citation type="submission" date="2022-04" db="EMBL/GenBank/DDBJ databases">
        <title>Leucobacter sp. isolated from rhizosphere of onion.</title>
        <authorList>
            <person name="Won M."/>
            <person name="Lee C.-M."/>
            <person name="Woen H.-Y."/>
            <person name="Kwon S.-W."/>
        </authorList>
    </citation>
    <scope>NUCLEOTIDE SEQUENCE [LARGE SCALE GENOMIC DNA]</scope>
    <source>
        <strain evidence="1 2">H25R-14</strain>
    </source>
</reference>
<evidence type="ECO:0000313" key="2">
    <source>
        <dbReference type="Proteomes" id="UP000831775"/>
    </source>
</evidence>
<dbReference type="Pfam" id="PF09754">
    <property type="entry name" value="PAC2"/>
    <property type="match status" value="1"/>
</dbReference>
<dbReference type="PIRSF" id="PIRSF028754">
    <property type="entry name" value="UCP028754"/>
    <property type="match status" value="1"/>
</dbReference>
<dbReference type="EMBL" id="CP095043">
    <property type="protein sequence ID" value="UOQ60892.1"/>
    <property type="molecule type" value="Genomic_DNA"/>
</dbReference>
<dbReference type="InterPro" id="IPR038389">
    <property type="entry name" value="PSMG2_sf"/>
</dbReference>
<name>A0ABY4FX76_9MICO</name>
<organism evidence="1 2">
    <name type="scientific">Leucobacter rhizosphaerae</name>
    <dbReference type="NCBI Taxonomy" id="2932245"/>
    <lineage>
        <taxon>Bacteria</taxon>
        <taxon>Bacillati</taxon>
        <taxon>Actinomycetota</taxon>
        <taxon>Actinomycetes</taxon>
        <taxon>Micrococcales</taxon>
        <taxon>Microbacteriaceae</taxon>
        <taxon>Leucobacter</taxon>
    </lineage>
</organism>
<proteinExistence type="predicted"/>
<dbReference type="Gene3D" id="1.10.287.100">
    <property type="match status" value="1"/>
</dbReference>
<dbReference type="InterPro" id="IPR019151">
    <property type="entry name" value="Proteasome_assmbl_chaperone_2"/>
</dbReference>
<dbReference type="Gene3D" id="3.40.50.10900">
    <property type="entry name" value="PAC-like subunit"/>
    <property type="match status" value="1"/>
</dbReference>
<gene>
    <name evidence="1" type="ORF">MUN76_02610</name>
</gene>
<sequence length="312" mass="35095">MTDSIFSAEYAERRARVPKGLPLIVAMQGLSDAGGAVSQLEEYLWQQYEPEELLTFNADLLLDYRARRPIITFDEDHLVDYSPEELSLALVHDELGAPFLLLSGYEPDFRWDQFIDTVLQLVHEFEVSTTVWTHAIPMPVPHTRPMTVTVSGSRDDLIEARSIWRPTTKLSASIAHVLEYRLHNLGEEVVGFALLVPHYLSNTEYPEALLMSLDGIMAATGLILSTDLVREASRAFVQKVDSQIAENEESSDMVRTLEQRYDAYMEDQTTRSPLISEDGSIPTAEQLASELERFLQQHQSGSPESEPGDGPQ</sequence>
<evidence type="ECO:0000313" key="1">
    <source>
        <dbReference type="EMBL" id="UOQ60892.1"/>
    </source>
</evidence>
<protein>
    <submittedName>
        <fullName evidence="1">PAC2 family protein</fullName>
    </submittedName>
</protein>
<dbReference type="RefSeq" id="WP_244686888.1">
    <property type="nucleotide sequence ID" value="NZ_CP095043.1"/>
</dbReference>